<protein>
    <recommendedName>
        <fullName evidence="3">Natural product</fullName>
    </recommendedName>
</protein>
<gene>
    <name evidence="1" type="ORF">M0M44_11740</name>
</gene>
<reference evidence="1 2" key="1">
    <citation type="submission" date="2022-04" db="EMBL/GenBank/DDBJ databases">
        <authorList>
            <person name="Ra J.-S."/>
            <person name="Kim S.-B."/>
        </authorList>
    </citation>
    <scope>NUCLEOTIDE SEQUENCE [LARGE SCALE GENOMIC DNA]</scope>
    <source>
        <strain evidence="1 2">MMS21-Er5</strain>
    </source>
</reference>
<evidence type="ECO:0008006" key="3">
    <source>
        <dbReference type="Google" id="ProtNLM"/>
    </source>
</evidence>
<proteinExistence type="predicted"/>
<dbReference type="Proteomes" id="UP000829998">
    <property type="component" value="Chromosome"/>
</dbReference>
<organism evidence="1 2">
    <name type="scientific">Flavobacterium humidisoli</name>
    <dbReference type="NCBI Taxonomy" id="2937442"/>
    <lineage>
        <taxon>Bacteria</taxon>
        <taxon>Pseudomonadati</taxon>
        <taxon>Bacteroidota</taxon>
        <taxon>Flavobacteriia</taxon>
        <taxon>Flavobacteriales</taxon>
        <taxon>Flavobacteriaceae</taxon>
        <taxon>Flavobacterium</taxon>
    </lineage>
</organism>
<dbReference type="RefSeq" id="WP_248729931.1">
    <property type="nucleotide sequence ID" value="NZ_CP096829.1"/>
</dbReference>
<name>A0ABY4LY40_9FLAO</name>
<dbReference type="EMBL" id="CP096829">
    <property type="protein sequence ID" value="UPZ17993.1"/>
    <property type="molecule type" value="Genomic_DNA"/>
</dbReference>
<sequence length="55" mass="6107">MSKLESFKKKKFAKELTNEQMKSLKGAQIAAMDTGTRCNPTNSQCMDCDDSDSVD</sequence>
<keyword evidence="2" id="KW-1185">Reference proteome</keyword>
<accession>A0ABY4LY40</accession>
<evidence type="ECO:0000313" key="2">
    <source>
        <dbReference type="Proteomes" id="UP000829998"/>
    </source>
</evidence>
<evidence type="ECO:0000313" key="1">
    <source>
        <dbReference type="EMBL" id="UPZ17993.1"/>
    </source>
</evidence>